<evidence type="ECO:0000256" key="1">
    <source>
        <dbReference type="ARBA" id="ARBA00004141"/>
    </source>
</evidence>
<accession>A0ABR7RCE3</accession>
<evidence type="ECO:0000256" key="4">
    <source>
        <dbReference type="ARBA" id="ARBA00022989"/>
    </source>
</evidence>
<keyword evidence="4 6" id="KW-1133">Transmembrane helix</keyword>
<dbReference type="NCBIfam" id="NF006088">
    <property type="entry name" value="PRK08238.1"/>
    <property type="match status" value="1"/>
</dbReference>
<keyword evidence="3 6" id="KW-0812">Transmembrane</keyword>
<reference evidence="7 8" key="1">
    <citation type="journal article" date="2009" name="Int. J. Syst. Evol. Microbiol.">
        <title>Transfer of Teichococcus ludipueritiae and Muricoccus roseus to the genus Roseomonas, as Roseomonas ludipueritiae comb. nov. and Roseomonas rosea comb. nov., respectively, and emended description of the genus Roseomonas.</title>
        <authorList>
            <person name="Sanchez-Porro C."/>
            <person name="Gallego V."/>
            <person name="Busse H.J."/>
            <person name="Kampfer P."/>
            <person name="Ventosa A."/>
        </authorList>
    </citation>
    <scope>NUCLEOTIDE SEQUENCE [LARGE SCALE GENOMIC DNA]</scope>
    <source>
        <strain evidence="7 8">DSM 14915</strain>
    </source>
</reference>
<dbReference type="PANTHER" id="PTHR11048:SF5">
    <property type="entry name" value="DECAPRENYL-PHOSPHATE PHOSPHORIBOSYLTRANSFERASE"/>
    <property type="match status" value="1"/>
</dbReference>
<feature type="transmembrane region" description="Helical" evidence="6">
    <location>
        <begin position="262"/>
        <end position="284"/>
    </location>
</feature>
<keyword evidence="5 6" id="KW-0472">Membrane</keyword>
<dbReference type="InterPro" id="IPR039653">
    <property type="entry name" value="Prenyltransferase"/>
</dbReference>
<feature type="transmembrane region" description="Helical" evidence="6">
    <location>
        <begin position="140"/>
        <end position="160"/>
    </location>
</feature>
<comment type="subcellular location">
    <subcellularLocation>
        <location evidence="1">Membrane</location>
        <topology evidence="1">Multi-pass membrane protein</topology>
    </subcellularLocation>
</comment>
<dbReference type="PANTHER" id="PTHR11048">
    <property type="entry name" value="PRENYLTRANSFERASES"/>
    <property type="match status" value="1"/>
</dbReference>
<evidence type="ECO:0000313" key="8">
    <source>
        <dbReference type="Proteomes" id="UP000603940"/>
    </source>
</evidence>
<dbReference type="InterPro" id="IPR000537">
    <property type="entry name" value="UbiA_prenyltransferase"/>
</dbReference>
<evidence type="ECO:0000256" key="2">
    <source>
        <dbReference type="ARBA" id="ARBA00022475"/>
    </source>
</evidence>
<organism evidence="7 8">
    <name type="scientific">Pseudoroseomonas ludipueritiae</name>
    <dbReference type="NCBI Taxonomy" id="198093"/>
    <lineage>
        <taxon>Bacteria</taxon>
        <taxon>Pseudomonadati</taxon>
        <taxon>Pseudomonadota</taxon>
        <taxon>Alphaproteobacteria</taxon>
        <taxon>Acetobacterales</taxon>
        <taxon>Acetobacteraceae</taxon>
        <taxon>Pseudoroseomonas</taxon>
    </lineage>
</organism>
<keyword evidence="8" id="KW-1185">Reference proteome</keyword>
<dbReference type="Gene3D" id="1.10.357.140">
    <property type="entry name" value="UbiA prenyltransferase"/>
    <property type="match status" value="1"/>
</dbReference>
<feature type="transmembrane region" description="Helical" evidence="6">
    <location>
        <begin position="335"/>
        <end position="353"/>
    </location>
</feature>
<proteinExistence type="predicted"/>
<feature type="transmembrane region" description="Helical" evidence="6">
    <location>
        <begin position="166"/>
        <end position="184"/>
    </location>
</feature>
<dbReference type="CDD" id="cd13963">
    <property type="entry name" value="PT_UbiA_2"/>
    <property type="match status" value="1"/>
</dbReference>
<dbReference type="Proteomes" id="UP000603940">
    <property type="component" value="Unassembled WGS sequence"/>
</dbReference>
<dbReference type="EMBL" id="JACTUZ010000136">
    <property type="protein sequence ID" value="MBC9179316.1"/>
    <property type="molecule type" value="Genomic_DNA"/>
</dbReference>
<evidence type="ECO:0000256" key="6">
    <source>
        <dbReference type="SAM" id="Phobius"/>
    </source>
</evidence>
<comment type="caution">
    <text evidence="7">The sequence shown here is derived from an EMBL/GenBank/DDBJ whole genome shotgun (WGS) entry which is preliminary data.</text>
</comment>
<protein>
    <submittedName>
        <fullName evidence="7">UbiA family prenyltransferase</fullName>
    </submittedName>
</protein>
<sequence>MNPSDSERSAQGADVQLAGAALAGKRSYMQRVGIRLARPRASTAAPGLAAPESRAAAWAQLPALLESARPHQWAKNLLVFVPAILSGTILNPEHLAAVALSFVSLSLIASGTYLLNDIWDLEADRRHWSKCKRPLPSGRLSVGLALLAAPAAIALGLLLAAAIGPMVALAAICYLTLTVCYSLAFKRIPILDVSVLAGLFTLRLVLGIAAAGVFASPWLLVFSMFLFSSLCFAKRYVELVRAAQRGTAALAHRGYQGADGPLLLVLGPSAGMGAVVTLILYVIFDAFRQTFYGNTAWLWAFPLILFLWISRVWLMAARGDLDDDPVAFAVRDMPSIMLGAAMFGAFVLAWSGLFG</sequence>
<gene>
    <name evidence="7" type="ORF">IBL25_20445</name>
</gene>
<evidence type="ECO:0000256" key="5">
    <source>
        <dbReference type="ARBA" id="ARBA00023136"/>
    </source>
</evidence>
<dbReference type="InterPro" id="IPR044878">
    <property type="entry name" value="UbiA_sf"/>
</dbReference>
<feature type="transmembrane region" description="Helical" evidence="6">
    <location>
        <begin position="296"/>
        <end position="314"/>
    </location>
</feature>
<evidence type="ECO:0000313" key="7">
    <source>
        <dbReference type="EMBL" id="MBC9179316.1"/>
    </source>
</evidence>
<feature type="transmembrane region" description="Helical" evidence="6">
    <location>
        <begin position="96"/>
        <end position="119"/>
    </location>
</feature>
<name>A0ABR7RCE3_9PROT</name>
<keyword evidence="2" id="KW-1003">Cell membrane</keyword>
<dbReference type="Pfam" id="PF01040">
    <property type="entry name" value="UbiA"/>
    <property type="match status" value="1"/>
</dbReference>
<evidence type="ECO:0000256" key="3">
    <source>
        <dbReference type="ARBA" id="ARBA00022692"/>
    </source>
</evidence>